<accession>A0A9P6SRK2</accession>
<name>A0A9P6SRK2_9FUNG</name>
<gene>
    <name evidence="2" type="ORF">BGZ80_008408</name>
</gene>
<dbReference type="EMBL" id="JAAAID010004544">
    <property type="protein sequence ID" value="KAF9992789.1"/>
    <property type="molecule type" value="Genomic_DNA"/>
</dbReference>
<evidence type="ECO:0000256" key="1">
    <source>
        <dbReference type="SAM" id="MobiDB-lite"/>
    </source>
</evidence>
<keyword evidence="3" id="KW-1185">Reference proteome</keyword>
<evidence type="ECO:0000313" key="2">
    <source>
        <dbReference type="EMBL" id="KAF9992789.1"/>
    </source>
</evidence>
<feature type="region of interest" description="Disordered" evidence="1">
    <location>
        <begin position="1"/>
        <end position="28"/>
    </location>
</feature>
<feature type="compositionally biased region" description="Low complexity" evidence="1">
    <location>
        <begin position="11"/>
        <end position="26"/>
    </location>
</feature>
<dbReference type="Proteomes" id="UP000703661">
    <property type="component" value="Unassembled WGS sequence"/>
</dbReference>
<evidence type="ECO:0000313" key="3">
    <source>
        <dbReference type="Proteomes" id="UP000703661"/>
    </source>
</evidence>
<organism evidence="2 3">
    <name type="scientific">Entomortierella chlamydospora</name>
    <dbReference type="NCBI Taxonomy" id="101097"/>
    <lineage>
        <taxon>Eukaryota</taxon>
        <taxon>Fungi</taxon>
        <taxon>Fungi incertae sedis</taxon>
        <taxon>Mucoromycota</taxon>
        <taxon>Mortierellomycotina</taxon>
        <taxon>Mortierellomycetes</taxon>
        <taxon>Mortierellales</taxon>
        <taxon>Mortierellaceae</taxon>
        <taxon>Entomortierella</taxon>
    </lineage>
</organism>
<protein>
    <submittedName>
        <fullName evidence="2">Uncharacterized protein</fullName>
    </submittedName>
</protein>
<proteinExistence type="predicted"/>
<dbReference type="AlphaFoldDB" id="A0A9P6SRK2"/>
<reference evidence="2" key="1">
    <citation type="journal article" date="2020" name="Fungal Divers.">
        <title>Resolving the Mortierellaceae phylogeny through synthesis of multi-gene phylogenetics and phylogenomics.</title>
        <authorList>
            <person name="Vandepol N."/>
            <person name="Liber J."/>
            <person name="Desiro A."/>
            <person name="Na H."/>
            <person name="Kennedy M."/>
            <person name="Barry K."/>
            <person name="Grigoriev I.V."/>
            <person name="Miller A.N."/>
            <person name="O'Donnell K."/>
            <person name="Stajich J.E."/>
            <person name="Bonito G."/>
        </authorList>
    </citation>
    <scope>NUCLEOTIDE SEQUENCE</scope>
    <source>
        <strain evidence="2">NRRL 2769</strain>
    </source>
</reference>
<comment type="caution">
    <text evidence="2">The sequence shown here is derived from an EMBL/GenBank/DDBJ whole genome shotgun (WGS) entry which is preliminary data.</text>
</comment>
<sequence>MSIFKFNKNKSASAASTPAQTPAQTPRSLVQVARTTQSNALLTHEQALEMVMQKTGAFPQSHMANIL</sequence>